<evidence type="ECO:0000256" key="9">
    <source>
        <dbReference type="ARBA" id="ARBA00022840"/>
    </source>
</evidence>
<keyword evidence="18" id="KW-1185">Reference proteome</keyword>
<evidence type="ECO:0000256" key="2">
    <source>
        <dbReference type="ARBA" id="ARBA00004651"/>
    </source>
</evidence>
<dbReference type="SUPFAM" id="SSF55874">
    <property type="entry name" value="ATPase domain of HSP90 chaperone/DNA topoisomerase II/histidine kinase"/>
    <property type="match status" value="1"/>
</dbReference>
<dbReference type="InterPro" id="IPR003594">
    <property type="entry name" value="HATPase_dom"/>
</dbReference>
<dbReference type="SMART" id="SM00387">
    <property type="entry name" value="HATPase_c"/>
    <property type="match status" value="1"/>
</dbReference>
<keyword evidence="10" id="KW-0902">Two-component regulatory system</keyword>
<evidence type="ECO:0000313" key="15">
    <source>
        <dbReference type="EMBL" id="MUG65663.1"/>
    </source>
</evidence>
<dbReference type="GO" id="GO:0005886">
    <property type="term" value="C:plasma membrane"/>
    <property type="evidence" value="ECO:0007669"/>
    <property type="project" value="UniProtKB-SubCell"/>
</dbReference>
<comment type="caution">
    <text evidence="16">The sequence shown here is derived from an EMBL/GenBank/DDBJ whole genome shotgun (WGS) entry which is preliminary data.</text>
</comment>
<dbReference type="InterPro" id="IPR036097">
    <property type="entry name" value="HisK_dim/P_sf"/>
</dbReference>
<dbReference type="AlphaFoldDB" id="A0A268F0U7"/>
<dbReference type="CDD" id="cd00082">
    <property type="entry name" value="HisKA"/>
    <property type="match status" value="1"/>
</dbReference>
<dbReference type="Gene3D" id="3.30.565.10">
    <property type="entry name" value="Histidine kinase-like ATPase, C-terminal domain"/>
    <property type="match status" value="1"/>
</dbReference>
<dbReference type="Proteomes" id="UP000435177">
    <property type="component" value="Unassembled WGS sequence"/>
</dbReference>
<name>A0A268F0U7_9BACL</name>
<evidence type="ECO:0000313" key="16">
    <source>
        <dbReference type="EMBL" id="PAD78953.1"/>
    </source>
</evidence>
<dbReference type="InterPro" id="IPR003661">
    <property type="entry name" value="HisK_dim/P_dom"/>
</dbReference>
<feature type="domain" description="Histidine kinase" evidence="13">
    <location>
        <begin position="261"/>
        <end position="483"/>
    </location>
</feature>
<evidence type="ECO:0000259" key="13">
    <source>
        <dbReference type="PROSITE" id="PS50109"/>
    </source>
</evidence>
<dbReference type="InterPro" id="IPR005467">
    <property type="entry name" value="His_kinase_dom"/>
</dbReference>
<dbReference type="OrthoDB" id="84942at2"/>
<feature type="transmembrane region" description="Helical" evidence="12">
    <location>
        <begin position="164"/>
        <end position="187"/>
    </location>
</feature>
<dbReference type="GO" id="GO:0004721">
    <property type="term" value="F:phosphoprotein phosphatase activity"/>
    <property type="evidence" value="ECO:0007669"/>
    <property type="project" value="TreeGrafter"/>
</dbReference>
<dbReference type="GO" id="GO:0005524">
    <property type="term" value="F:ATP binding"/>
    <property type="evidence" value="ECO:0007669"/>
    <property type="project" value="UniProtKB-KW"/>
</dbReference>
<dbReference type="GO" id="GO:0000155">
    <property type="term" value="F:phosphorelay sensor kinase activity"/>
    <property type="evidence" value="ECO:0007669"/>
    <property type="project" value="InterPro"/>
</dbReference>
<keyword evidence="6" id="KW-0808">Transferase</keyword>
<feature type="transmembrane region" description="Helical" evidence="12">
    <location>
        <begin position="12"/>
        <end position="41"/>
    </location>
</feature>
<dbReference type="EC" id="2.7.13.3" evidence="3"/>
<dbReference type="EMBL" id="NPBY01000014">
    <property type="protein sequence ID" value="PAD78953.1"/>
    <property type="molecule type" value="Genomic_DNA"/>
</dbReference>
<dbReference type="InterPro" id="IPR003660">
    <property type="entry name" value="HAMP_dom"/>
</dbReference>
<dbReference type="SUPFAM" id="SSF47384">
    <property type="entry name" value="Homodimeric domain of signal transducing histidine kinase"/>
    <property type="match status" value="1"/>
</dbReference>
<evidence type="ECO:0000256" key="4">
    <source>
        <dbReference type="ARBA" id="ARBA00022475"/>
    </source>
</evidence>
<evidence type="ECO:0000256" key="6">
    <source>
        <dbReference type="ARBA" id="ARBA00022679"/>
    </source>
</evidence>
<keyword evidence="12" id="KW-0812">Transmembrane</keyword>
<feature type="domain" description="HAMP" evidence="14">
    <location>
        <begin position="193"/>
        <end position="246"/>
    </location>
</feature>
<evidence type="ECO:0000256" key="8">
    <source>
        <dbReference type="ARBA" id="ARBA00022777"/>
    </source>
</evidence>
<keyword evidence="11 12" id="KW-0472">Membrane</keyword>
<evidence type="ECO:0000313" key="18">
    <source>
        <dbReference type="Proteomes" id="UP000435177"/>
    </source>
</evidence>
<keyword evidence="4" id="KW-1003">Cell membrane</keyword>
<evidence type="ECO:0000256" key="1">
    <source>
        <dbReference type="ARBA" id="ARBA00000085"/>
    </source>
</evidence>
<comment type="catalytic activity">
    <reaction evidence="1">
        <text>ATP + protein L-histidine = ADP + protein N-phospho-L-histidine.</text>
        <dbReference type="EC" id="2.7.13.3"/>
    </reaction>
</comment>
<dbReference type="PROSITE" id="PS50109">
    <property type="entry name" value="HIS_KIN"/>
    <property type="match status" value="1"/>
</dbReference>
<keyword evidence="12" id="KW-1133">Transmembrane helix</keyword>
<dbReference type="SMART" id="SM00304">
    <property type="entry name" value="HAMP"/>
    <property type="match status" value="1"/>
</dbReference>
<accession>A0A268F0U7</accession>
<protein>
    <recommendedName>
        <fullName evidence="3">histidine kinase</fullName>
        <ecNumber evidence="3">2.7.13.3</ecNumber>
    </recommendedName>
</protein>
<keyword evidence="8 16" id="KW-0418">Kinase</keyword>
<dbReference type="InterPro" id="IPR036890">
    <property type="entry name" value="HATPase_C_sf"/>
</dbReference>
<dbReference type="PRINTS" id="PR00344">
    <property type="entry name" value="BCTRLSENSOR"/>
</dbReference>
<organism evidence="16 17">
    <name type="scientific">Paenibacillus campinasensis</name>
    <dbReference type="NCBI Taxonomy" id="66347"/>
    <lineage>
        <taxon>Bacteria</taxon>
        <taxon>Bacillati</taxon>
        <taxon>Bacillota</taxon>
        <taxon>Bacilli</taxon>
        <taxon>Bacillales</taxon>
        <taxon>Paenibacillaceae</taxon>
        <taxon>Paenibacillus</taxon>
    </lineage>
</organism>
<evidence type="ECO:0000313" key="17">
    <source>
        <dbReference type="Proteomes" id="UP000215596"/>
    </source>
</evidence>
<dbReference type="InterPro" id="IPR050351">
    <property type="entry name" value="BphY/WalK/GraS-like"/>
</dbReference>
<comment type="subcellular location">
    <subcellularLocation>
        <location evidence="2">Cell membrane</location>
        <topology evidence="2">Multi-pass membrane protein</topology>
    </subcellularLocation>
</comment>
<evidence type="ECO:0000256" key="7">
    <source>
        <dbReference type="ARBA" id="ARBA00022741"/>
    </source>
</evidence>
<dbReference type="SMART" id="SM00388">
    <property type="entry name" value="HisKA"/>
    <property type="match status" value="1"/>
</dbReference>
<keyword evidence="5" id="KW-0597">Phosphoprotein</keyword>
<sequence>MSRQRPVKSIFIRSFLSVLSLSLIATLLTWGLLAALVSFLFQHEVLRPANYYEKQIPAIEHFANSKGALLLSLESQAELEQLIPSSGISYGVVASKGQFLYGDPAITKRWNQDAAAVQVTPANWIGGNITRSVPIHDHNGEQVGTLLLEYSLRMTAVNPGLSPWINSGVLFLFLTPFLYIALFTYLFGKQISRMISRPLQQLLDGAGRIKERNLHFSMSESSPVTEMNELTVAFEEMRKELAQSLEREWKQEQERKTMFAALAHDLRTPLTIIQGHVEGLEEMNRGSKESPVSQYLNVIKRNTANAAHLLKDMNTIAELEHMSFHLQPIPMDIEEFIEEKTIEYKALCADKNITFTAACQDERTSVQPILFDPYRIAQILDNLVANSIRHTPAAGTITWSIEMNEHQVKMAISDTGNGFDSQELKQVFERFYQGQGRAPRQKGHAGLGLYIAKLLVSHHGGQITAANHPEGGAMVSFSFPLRTDSSSILSR</sequence>
<keyword evidence="9" id="KW-0067">ATP-binding</keyword>
<gene>
    <name evidence="16" type="ORF">CHH67_05040</name>
    <name evidence="15" type="ORF">GNP94_06525</name>
</gene>
<dbReference type="SUPFAM" id="SSF158472">
    <property type="entry name" value="HAMP domain-like"/>
    <property type="match status" value="1"/>
</dbReference>
<evidence type="ECO:0000256" key="5">
    <source>
        <dbReference type="ARBA" id="ARBA00022553"/>
    </source>
</evidence>
<evidence type="ECO:0000256" key="10">
    <source>
        <dbReference type="ARBA" id="ARBA00023012"/>
    </source>
</evidence>
<dbReference type="Gene3D" id="1.10.287.130">
    <property type="match status" value="1"/>
</dbReference>
<keyword evidence="7" id="KW-0547">Nucleotide-binding</keyword>
<dbReference type="GO" id="GO:0016036">
    <property type="term" value="P:cellular response to phosphate starvation"/>
    <property type="evidence" value="ECO:0007669"/>
    <property type="project" value="TreeGrafter"/>
</dbReference>
<dbReference type="PANTHER" id="PTHR45453:SF1">
    <property type="entry name" value="PHOSPHATE REGULON SENSOR PROTEIN PHOR"/>
    <property type="match status" value="1"/>
</dbReference>
<dbReference type="PROSITE" id="PS50885">
    <property type="entry name" value="HAMP"/>
    <property type="match status" value="1"/>
</dbReference>
<reference evidence="16 17" key="1">
    <citation type="submission" date="2017-07" db="EMBL/GenBank/DDBJ databases">
        <title>Isolation and whole genome analysis of endospore-forming bacteria from heroin.</title>
        <authorList>
            <person name="Kalinowski J."/>
            <person name="Ahrens B."/>
            <person name="Al-Dilaimi A."/>
            <person name="Winkler A."/>
            <person name="Wibberg D."/>
            <person name="Schleenbecker U."/>
            <person name="Ruckert C."/>
            <person name="Wolfel R."/>
            <person name="Grass G."/>
        </authorList>
    </citation>
    <scope>NUCLEOTIDE SEQUENCE [LARGE SCALE GENOMIC DNA]</scope>
    <source>
        <strain evidence="16 17">7537-G1</strain>
    </source>
</reference>
<dbReference type="Pfam" id="PF00512">
    <property type="entry name" value="HisKA"/>
    <property type="match status" value="1"/>
</dbReference>
<dbReference type="Pfam" id="PF02518">
    <property type="entry name" value="HATPase_c"/>
    <property type="match status" value="1"/>
</dbReference>
<dbReference type="RefSeq" id="WP_095263901.1">
    <property type="nucleotide sequence ID" value="NZ_NPBY01000014.1"/>
</dbReference>
<reference evidence="15 18" key="2">
    <citation type="submission" date="2019-11" db="EMBL/GenBank/DDBJ databases">
        <title>Draft genome sequences of five Paenibacillus species of dairy origin.</title>
        <authorList>
            <person name="Olajide A.M."/>
            <person name="Chen S."/>
            <person name="Lapointe G."/>
        </authorList>
    </citation>
    <scope>NUCLEOTIDE SEQUENCE [LARGE SCALE GENOMIC DNA]</scope>
    <source>
        <strain evidence="15 18">3CS1</strain>
    </source>
</reference>
<evidence type="ECO:0000256" key="3">
    <source>
        <dbReference type="ARBA" id="ARBA00012438"/>
    </source>
</evidence>
<dbReference type="Gene3D" id="6.10.340.10">
    <property type="match status" value="1"/>
</dbReference>
<dbReference type="Proteomes" id="UP000215596">
    <property type="component" value="Unassembled WGS sequence"/>
</dbReference>
<dbReference type="InterPro" id="IPR004358">
    <property type="entry name" value="Sig_transdc_His_kin-like_C"/>
</dbReference>
<evidence type="ECO:0000256" key="11">
    <source>
        <dbReference type="ARBA" id="ARBA00023136"/>
    </source>
</evidence>
<evidence type="ECO:0000259" key="14">
    <source>
        <dbReference type="PROSITE" id="PS50885"/>
    </source>
</evidence>
<dbReference type="Pfam" id="PF00672">
    <property type="entry name" value="HAMP"/>
    <property type="match status" value="1"/>
</dbReference>
<dbReference type="EMBL" id="WOAA01000003">
    <property type="protein sequence ID" value="MUG65663.1"/>
    <property type="molecule type" value="Genomic_DNA"/>
</dbReference>
<dbReference type="PANTHER" id="PTHR45453">
    <property type="entry name" value="PHOSPHATE REGULON SENSOR PROTEIN PHOR"/>
    <property type="match status" value="1"/>
</dbReference>
<proteinExistence type="predicted"/>
<evidence type="ECO:0000256" key="12">
    <source>
        <dbReference type="SAM" id="Phobius"/>
    </source>
</evidence>
<dbReference type="CDD" id="cd00075">
    <property type="entry name" value="HATPase"/>
    <property type="match status" value="1"/>
</dbReference>